<dbReference type="Proteomes" id="UP000581769">
    <property type="component" value="Unassembled WGS sequence"/>
</dbReference>
<gene>
    <name evidence="1" type="ORF">BJY18_004185</name>
</gene>
<dbReference type="SUPFAM" id="SSF52540">
    <property type="entry name" value="P-loop containing nucleoside triphosphate hydrolases"/>
    <property type="match status" value="1"/>
</dbReference>
<dbReference type="EMBL" id="JACHMG010000001">
    <property type="protein sequence ID" value="MBB4686700.1"/>
    <property type="molecule type" value="Genomic_DNA"/>
</dbReference>
<sequence>MVVMEEVLAEVRRRPAVGGIRLVGVDGPSGSGKSTFARRLAAVAGAPVIEADDFLSWGDFSGWWTRFDQEVLGPLLSGRDARYRVRDWQRDEFGSSLRPECKVVRWAPLTILDGVTTTRRAISDRLAYRVWVDAPRRQRLMRGLARDGEDHRDRWLRWQDEEDRFFGDDATRSRADLVIDTTDPAG</sequence>
<reference evidence="1 2" key="1">
    <citation type="submission" date="2020-08" db="EMBL/GenBank/DDBJ databases">
        <title>Sequencing the genomes of 1000 actinobacteria strains.</title>
        <authorList>
            <person name="Klenk H.-P."/>
        </authorList>
    </citation>
    <scope>NUCLEOTIDE SEQUENCE [LARGE SCALE GENOMIC DNA]</scope>
    <source>
        <strain evidence="1 2">DSM 45859</strain>
    </source>
</reference>
<dbReference type="GO" id="GO:0016301">
    <property type="term" value="F:kinase activity"/>
    <property type="evidence" value="ECO:0007669"/>
    <property type="project" value="UniProtKB-KW"/>
</dbReference>
<proteinExistence type="predicted"/>
<name>A0A840IXX0_9PSEU</name>
<dbReference type="InterPro" id="IPR027417">
    <property type="entry name" value="P-loop_NTPase"/>
</dbReference>
<dbReference type="Gene3D" id="3.40.50.300">
    <property type="entry name" value="P-loop containing nucleotide triphosphate hydrolases"/>
    <property type="match status" value="1"/>
</dbReference>
<comment type="caution">
    <text evidence="1">The sequence shown here is derived from an EMBL/GenBank/DDBJ whole genome shotgun (WGS) entry which is preliminary data.</text>
</comment>
<organism evidence="1 2">
    <name type="scientific">Amycolatopsis jiangsuensis</name>
    <dbReference type="NCBI Taxonomy" id="1181879"/>
    <lineage>
        <taxon>Bacteria</taxon>
        <taxon>Bacillati</taxon>
        <taxon>Actinomycetota</taxon>
        <taxon>Actinomycetes</taxon>
        <taxon>Pseudonocardiales</taxon>
        <taxon>Pseudonocardiaceae</taxon>
        <taxon>Amycolatopsis</taxon>
    </lineage>
</organism>
<accession>A0A840IXX0</accession>
<keyword evidence="2" id="KW-1185">Reference proteome</keyword>
<evidence type="ECO:0000313" key="2">
    <source>
        <dbReference type="Proteomes" id="UP000581769"/>
    </source>
</evidence>
<evidence type="ECO:0000313" key="1">
    <source>
        <dbReference type="EMBL" id="MBB4686700.1"/>
    </source>
</evidence>
<protein>
    <submittedName>
        <fullName evidence="1">Uridine kinase</fullName>
    </submittedName>
</protein>
<dbReference type="Pfam" id="PF13238">
    <property type="entry name" value="AAA_18"/>
    <property type="match status" value="1"/>
</dbReference>
<keyword evidence="1" id="KW-0418">Kinase</keyword>
<keyword evidence="1" id="KW-0808">Transferase</keyword>
<dbReference type="AlphaFoldDB" id="A0A840IXX0"/>